<feature type="domain" description="ABC transporter" evidence="8">
    <location>
        <begin position="356"/>
        <end position="564"/>
    </location>
</feature>
<name>A0A4Q8LDC0_9GAMM</name>
<dbReference type="InterPro" id="IPR027417">
    <property type="entry name" value="P-loop_NTPase"/>
</dbReference>
<evidence type="ECO:0000256" key="4">
    <source>
        <dbReference type="ARBA" id="ARBA00022840"/>
    </source>
</evidence>
<evidence type="ECO:0000259" key="9">
    <source>
        <dbReference type="PROSITE" id="PS50929"/>
    </source>
</evidence>
<dbReference type="GO" id="GO:0034040">
    <property type="term" value="F:ATPase-coupled lipid transmembrane transporter activity"/>
    <property type="evidence" value="ECO:0007669"/>
    <property type="project" value="TreeGrafter"/>
</dbReference>
<keyword evidence="2 7" id="KW-0812">Transmembrane</keyword>
<dbReference type="PANTHER" id="PTHR24221">
    <property type="entry name" value="ATP-BINDING CASSETTE SUB-FAMILY B"/>
    <property type="match status" value="1"/>
</dbReference>
<dbReference type="InterPro" id="IPR036640">
    <property type="entry name" value="ABC1_TM_sf"/>
</dbReference>
<dbReference type="AlphaFoldDB" id="A0A4Q8LDC0"/>
<dbReference type="SUPFAM" id="SSF52540">
    <property type="entry name" value="P-loop containing nucleoside triphosphate hydrolases"/>
    <property type="match status" value="1"/>
</dbReference>
<feature type="transmembrane region" description="Helical" evidence="7">
    <location>
        <begin position="151"/>
        <end position="168"/>
    </location>
</feature>
<evidence type="ECO:0000256" key="5">
    <source>
        <dbReference type="ARBA" id="ARBA00022989"/>
    </source>
</evidence>
<dbReference type="PROSITE" id="PS50929">
    <property type="entry name" value="ABC_TM1F"/>
    <property type="match status" value="1"/>
</dbReference>
<evidence type="ECO:0000256" key="7">
    <source>
        <dbReference type="SAM" id="Phobius"/>
    </source>
</evidence>
<dbReference type="InterPro" id="IPR014216">
    <property type="entry name" value="ABC_transptr_CydD"/>
</dbReference>
<keyword evidence="3" id="KW-0547">Nucleotide-binding</keyword>
<dbReference type="Pfam" id="PF00664">
    <property type="entry name" value="ABC_membrane"/>
    <property type="match status" value="1"/>
</dbReference>
<keyword evidence="5 7" id="KW-1133">Transmembrane helix</keyword>
<accession>A0A4Q8LDC0</accession>
<feature type="transmembrane region" description="Helical" evidence="7">
    <location>
        <begin position="174"/>
        <end position="194"/>
    </location>
</feature>
<dbReference type="GO" id="GO:0140359">
    <property type="term" value="F:ABC-type transporter activity"/>
    <property type="evidence" value="ECO:0007669"/>
    <property type="project" value="InterPro"/>
</dbReference>
<dbReference type="OrthoDB" id="6336411at2"/>
<evidence type="ECO:0000259" key="8">
    <source>
        <dbReference type="PROSITE" id="PS50893"/>
    </source>
</evidence>
<dbReference type="InterPro" id="IPR017871">
    <property type="entry name" value="ABC_transporter-like_CS"/>
</dbReference>
<reference evidence="10 11" key="1">
    <citation type="submission" date="2019-02" db="EMBL/GenBank/DDBJ databases">
        <title>WGS of Pseudoxanthomonas species novum from clinical isolates.</title>
        <authorList>
            <person name="Bernier A.-M."/>
            <person name="Bernard K."/>
            <person name="Vachon A."/>
        </authorList>
    </citation>
    <scope>NUCLEOTIDE SEQUENCE [LARGE SCALE GENOMIC DNA]</scope>
    <source>
        <strain evidence="10 11">NML171200</strain>
    </source>
</reference>
<evidence type="ECO:0000256" key="2">
    <source>
        <dbReference type="ARBA" id="ARBA00022692"/>
    </source>
</evidence>
<dbReference type="CDD" id="cd18584">
    <property type="entry name" value="ABC_6TM_AarD_CydD"/>
    <property type="match status" value="1"/>
</dbReference>
<dbReference type="Pfam" id="PF00005">
    <property type="entry name" value="ABC_tran"/>
    <property type="match status" value="1"/>
</dbReference>
<gene>
    <name evidence="10" type="primary">cydD</name>
    <name evidence="10" type="ORF">EA660_05730</name>
</gene>
<comment type="caution">
    <text evidence="10">The sequence shown here is derived from an EMBL/GenBank/DDBJ whole genome shotgun (WGS) entry which is preliminary data.</text>
</comment>
<protein>
    <submittedName>
        <fullName evidence="10">Thiol reductant ABC exporter subunit CydD</fullName>
    </submittedName>
</protein>
<dbReference type="InterPro" id="IPR011527">
    <property type="entry name" value="ABC1_TM_dom"/>
</dbReference>
<evidence type="ECO:0000313" key="11">
    <source>
        <dbReference type="Proteomes" id="UP000292627"/>
    </source>
</evidence>
<dbReference type="InterPro" id="IPR003593">
    <property type="entry name" value="AAA+_ATPase"/>
</dbReference>
<feature type="transmembrane region" description="Helical" evidence="7">
    <location>
        <begin position="29"/>
        <end position="53"/>
    </location>
</feature>
<feature type="transmembrane region" description="Helical" evidence="7">
    <location>
        <begin position="65"/>
        <end position="85"/>
    </location>
</feature>
<dbReference type="SMART" id="SM00382">
    <property type="entry name" value="AAA"/>
    <property type="match status" value="1"/>
</dbReference>
<dbReference type="EMBL" id="SHMC01000002">
    <property type="protein sequence ID" value="TAA26721.1"/>
    <property type="molecule type" value="Genomic_DNA"/>
</dbReference>
<dbReference type="PROSITE" id="PS50893">
    <property type="entry name" value="ABC_TRANSPORTER_2"/>
    <property type="match status" value="1"/>
</dbReference>
<evidence type="ECO:0000256" key="3">
    <source>
        <dbReference type="ARBA" id="ARBA00022741"/>
    </source>
</evidence>
<dbReference type="GO" id="GO:0005886">
    <property type="term" value="C:plasma membrane"/>
    <property type="evidence" value="ECO:0007669"/>
    <property type="project" value="UniProtKB-SubCell"/>
</dbReference>
<keyword evidence="4" id="KW-0067">ATP-binding</keyword>
<dbReference type="InterPro" id="IPR039421">
    <property type="entry name" value="Type_1_exporter"/>
</dbReference>
<dbReference type="GO" id="GO:0016887">
    <property type="term" value="F:ATP hydrolysis activity"/>
    <property type="evidence" value="ECO:0007669"/>
    <property type="project" value="InterPro"/>
</dbReference>
<dbReference type="SUPFAM" id="SSF90123">
    <property type="entry name" value="ABC transporter transmembrane region"/>
    <property type="match status" value="1"/>
</dbReference>
<dbReference type="Gene3D" id="3.40.50.300">
    <property type="entry name" value="P-loop containing nucleotide triphosphate hydrolases"/>
    <property type="match status" value="1"/>
</dbReference>
<sequence length="565" mass="59203">MGVMLVAPTADTPLTLETLVAPVRGRLRLAGLATSAGGVLLIAQAGLIALLAQHVLAEHRPVQTLWWPLAALLGVGLARAGLAWASRTLADDAMQALRHGLRLDVFARMQARGPLWLRRQRSGALSELTGTHIDALDGYVGGFLLARMEMVWVPLALVVAVFCVDRVVGTLLLFTLPLIPLFMALVGWGAQAASDRQLQAMARMGAHFADRLRGLGLIRLYGRAEAALAGIAQAAEGVREGSLKVLRIAFLSSAVLEFFASMGVAMVALYLGLTYLGMLDLRGAPLDLAAGLFCLLLAPEVYAPLRRLAAHYHDRAGALAALDGINRALAVDGAAPALPPHAAEADPAPASAPALLRVRDLCLRHPGAARATVQGLSFDLTPGQHLALAGPSGCGKSTLLEALAGWLPPEAGQIDQAPGLRIGYAPQRPHLFAGSIADNLRIAAPQASPAQLQAAAEAAQVLRFARELPAGLDTRIGEGGFGLSGGQARRVALARALLQDPQLLLLDEPTAFLDAQTEADLLDALLTFGQGRALLVATHSAAVIDRLGQVLWLADDRAPGVRRAA</sequence>
<evidence type="ECO:0000313" key="10">
    <source>
        <dbReference type="EMBL" id="TAA26721.1"/>
    </source>
</evidence>
<evidence type="ECO:0000256" key="1">
    <source>
        <dbReference type="ARBA" id="ARBA00004651"/>
    </source>
</evidence>
<dbReference type="GO" id="GO:0042883">
    <property type="term" value="P:cysteine transport"/>
    <property type="evidence" value="ECO:0007669"/>
    <property type="project" value="InterPro"/>
</dbReference>
<feature type="domain" description="ABC transmembrane type-1" evidence="9">
    <location>
        <begin position="29"/>
        <end position="317"/>
    </location>
</feature>
<dbReference type="PROSITE" id="PS00211">
    <property type="entry name" value="ABC_TRANSPORTER_1"/>
    <property type="match status" value="1"/>
</dbReference>
<organism evidence="10 11">
    <name type="scientific">Pseudoxanthomonas winnipegensis</name>
    <dbReference type="NCBI Taxonomy" id="2480810"/>
    <lineage>
        <taxon>Bacteria</taxon>
        <taxon>Pseudomonadati</taxon>
        <taxon>Pseudomonadota</taxon>
        <taxon>Gammaproteobacteria</taxon>
        <taxon>Lysobacterales</taxon>
        <taxon>Lysobacteraceae</taxon>
        <taxon>Pseudoxanthomonas</taxon>
    </lineage>
</organism>
<comment type="subcellular location">
    <subcellularLocation>
        <location evidence="1">Cell membrane</location>
        <topology evidence="1">Multi-pass membrane protein</topology>
    </subcellularLocation>
</comment>
<keyword evidence="6 7" id="KW-0472">Membrane</keyword>
<dbReference type="Gene3D" id="1.20.1560.10">
    <property type="entry name" value="ABC transporter type 1, transmembrane domain"/>
    <property type="match status" value="1"/>
</dbReference>
<feature type="transmembrane region" description="Helical" evidence="7">
    <location>
        <begin position="248"/>
        <end position="276"/>
    </location>
</feature>
<proteinExistence type="predicted"/>
<dbReference type="GO" id="GO:0005524">
    <property type="term" value="F:ATP binding"/>
    <property type="evidence" value="ECO:0007669"/>
    <property type="project" value="UniProtKB-KW"/>
</dbReference>
<dbReference type="Proteomes" id="UP000292627">
    <property type="component" value="Unassembled WGS sequence"/>
</dbReference>
<dbReference type="PANTHER" id="PTHR24221:SF261">
    <property type="entry name" value="GLUTATHIONE_L-CYSTEINE TRANSPORT SYSTEM ATP-BINDING_PERMEASE PROTEIN CYDD"/>
    <property type="match status" value="1"/>
</dbReference>
<dbReference type="NCBIfam" id="TIGR02857">
    <property type="entry name" value="CydD"/>
    <property type="match status" value="1"/>
</dbReference>
<dbReference type="InterPro" id="IPR003439">
    <property type="entry name" value="ABC_transporter-like_ATP-bd"/>
</dbReference>
<evidence type="ECO:0000256" key="6">
    <source>
        <dbReference type="ARBA" id="ARBA00023136"/>
    </source>
</evidence>